<gene>
    <name evidence="1" type="ORF">SAMN04487935_3315</name>
</gene>
<dbReference type="Proteomes" id="UP000199580">
    <property type="component" value="Unassembled WGS sequence"/>
</dbReference>
<organism evidence="1 2">
    <name type="scientific">Flavobacterium noncentrifugens</name>
    <dbReference type="NCBI Taxonomy" id="1128970"/>
    <lineage>
        <taxon>Bacteria</taxon>
        <taxon>Pseudomonadati</taxon>
        <taxon>Bacteroidota</taxon>
        <taxon>Flavobacteriia</taxon>
        <taxon>Flavobacteriales</taxon>
        <taxon>Flavobacteriaceae</taxon>
        <taxon>Flavobacterium</taxon>
    </lineage>
</organism>
<accession>A0A1G9BRA5</accession>
<reference evidence="1 2" key="1">
    <citation type="submission" date="2016-10" db="EMBL/GenBank/DDBJ databases">
        <authorList>
            <person name="de Groot N.N."/>
        </authorList>
    </citation>
    <scope>NUCLEOTIDE SEQUENCE [LARGE SCALE GENOMIC DNA]</scope>
    <source>
        <strain evidence="1 2">CGMCC 1.10076</strain>
    </source>
</reference>
<dbReference type="RefSeq" id="WP_091398028.1">
    <property type="nucleotide sequence ID" value="NZ_BKAI01000012.1"/>
</dbReference>
<dbReference type="AlphaFoldDB" id="A0A1G9BRA5"/>
<evidence type="ECO:0000313" key="1">
    <source>
        <dbReference type="EMBL" id="SDK41694.1"/>
    </source>
</evidence>
<proteinExistence type="predicted"/>
<dbReference type="EMBL" id="FNEZ01000006">
    <property type="protein sequence ID" value="SDK41694.1"/>
    <property type="molecule type" value="Genomic_DNA"/>
</dbReference>
<protein>
    <submittedName>
        <fullName evidence="1">Uncharacterized protein</fullName>
    </submittedName>
</protein>
<keyword evidence="2" id="KW-1185">Reference proteome</keyword>
<name>A0A1G9BRA5_9FLAO</name>
<sequence length="275" mass="31724">MQQPGKCIFCGGTGLTKQHIWPNWLRKVIPRDANFHNQLNRHNVAFNPGKTSSMSVNEFQKQGHLGTRQVRNVCKKCNEGWMSEMEQKAQSMISEMIAGNSVTLAFDDCHTLANWVTMTMIMAEYIDTFTQAIPVIHRHFLYEFQMPPTGWKIWIGNFSGKDWKFRYRHATNVVTTVHEAMLHSNGKRKLSPNVQFSTMVIGKFIFHCASGPELLIEKCQWNDEWGLTKIWPIAKKKCFVFENKIIWPSKIIINDMMALAISEHLSKQMTGKTSK</sequence>
<dbReference type="OrthoDB" id="978976at2"/>
<evidence type="ECO:0000313" key="2">
    <source>
        <dbReference type="Proteomes" id="UP000199580"/>
    </source>
</evidence>